<evidence type="ECO:0000313" key="1">
    <source>
        <dbReference type="EMBL" id="ACC74265.1"/>
    </source>
</evidence>
<name>B2JMD0_PARP8</name>
<dbReference type="EMBL" id="CP001044">
    <property type="protein sequence ID" value="ACC74265.1"/>
    <property type="molecule type" value="Genomic_DNA"/>
</dbReference>
<reference evidence="2" key="1">
    <citation type="journal article" date="2014" name="Stand. Genomic Sci.">
        <title>Complete genome sequence of Burkholderia phymatum STM815(T), a broad host range and efficient nitrogen-fixing symbiont of Mimosa species.</title>
        <authorList>
            <person name="Moulin L."/>
            <person name="Klonowska A."/>
            <person name="Caroline B."/>
            <person name="Booth K."/>
            <person name="Vriezen J.A."/>
            <person name="Melkonian R."/>
            <person name="James E.K."/>
            <person name="Young J.P."/>
            <person name="Bena G."/>
            <person name="Hauser L."/>
            <person name="Land M."/>
            <person name="Kyrpides N."/>
            <person name="Bruce D."/>
            <person name="Chain P."/>
            <person name="Copeland A."/>
            <person name="Pitluck S."/>
            <person name="Woyke T."/>
            <person name="Lizotte-Waniewski M."/>
            <person name="Bristow J."/>
            <person name="Riley M."/>
        </authorList>
    </citation>
    <scope>NUCLEOTIDE SEQUENCE [LARGE SCALE GENOMIC DNA]</scope>
    <source>
        <strain evidence="2">DSM 17167 / CIP 108236 / LMG 21445 / STM815</strain>
    </source>
</reference>
<accession>B2JMD0</accession>
<organism evidence="1 2">
    <name type="scientific">Paraburkholderia phymatum (strain DSM 17167 / CIP 108236 / LMG 21445 / STM815)</name>
    <name type="common">Burkholderia phymatum</name>
    <dbReference type="NCBI Taxonomy" id="391038"/>
    <lineage>
        <taxon>Bacteria</taxon>
        <taxon>Pseudomonadati</taxon>
        <taxon>Pseudomonadota</taxon>
        <taxon>Betaproteobacteria</taxon>
        <taxon>Burkholderiales</taxon>
        <taxon>Burkholderiaceae</taxon>
        <taxon>Paraburkholderia</taxon>
    </lineage>
</organism>
<gene>
    <name evidence="1" type="ordered locus">Bphy_5180</name>
</gene>
<sequence length="79" mass="9197">MALVSHVSIKRKSRVRHVRHRVRHLFNAGSVWLIREPGMRETIEGRLAFDFRSRACREDLIHSNVLSDGYHTPALHALE</sequence>
<evidence type="ECO:0000313" key="2">
    <source>
        <dbReference type="Proteomes" id="UP000001192"/>
    </source>
</evidence>
<dbReference type="AlphaFoldDB" id="B2JMD0"/>
<dbReference type="HOGENOM" id="CLU_2599282_0_0_4"/>
<protein>
    <submittedName>
        <fullName evidence="1">Uncharacterized protein</fullName>
    </submittedName>
</protein>
<dbReference type="STRING" id="391038.Bphy_5180"/>
<keyword evidence="2" id="KW-1185">Reference proteome</keyword>
<proteinExistence type="predicted"/>
<dbReference type="KEGG" id="bph:Bphy_5180"/>
<dbReference type="Proteomes" id="UP000001192">
    <property type="component" value="Chromosome 2"/>
</dbReference>